<dbReference type="EMBL" id="JASHIF010000019">
    <property type="protein sequence ID" value="MDI9861354.1"/>
    <property type="molecule type" value="Genomic_DNA"/>
</dbReference>
<dbReference type="Pfam" id="PF14903">
    <property type="entry name" value="WG_beta_rep"/>
    <property type="match status" value="2"/>
</dbReference>
<evidence type="ECO:0000313" key="1">
    <source>
        <dbReference type="EMBL" id="MDI9861354.1"/>
    </source>
</evidence>
<dbReference type="RefSeq" id="WP_283345789.1">
    <property type="nucleotide sequence ID" value="NZ_JASHIF010000019.1"/>
</dbReference>
<comment type="caution">
    <text evidence="1">The sequence shown here is derived from an EMBL/GenBank/DDBJ whole genome shotgun (WGS) entry which is preliminary data.</text>
</comment>
<accession>A0ABT6YD30</accession>
<reference evidence="1 2" key="1">
    <citation type="submission" date="2023-05" db="EMBL/GenBank/DDBJ databases">
        <title>Novel species of genus Flectobacillus isolated from stream in China.</title>
        <authorList>
            <person name="Lu H."/>
        </authorList>
    </citation>
    <scope>NUCLEOTIDE SEQUENCE [LARGE SCALE GENOMIC DNA]</scope>
    <source>
        <strain evidence="1 2">KCTC 42575</strain>
    </source>
</reference>
<dbReference type="InterPro" id="IPR032774">
    <property type="entry name" value="WG_beta_rep"/>
</dbReference>
<name>A0ABT6YD30_9BACT</name>
<proteinExistence type="predicted"/>
<dbReference type="Proteomes" id="UP001236507">
    <property type="component" value="Unassembled WGS sequence"/>
</dbReference>
<organism evidence="1 2">
    <name type="scientific">Flectobacillus roseus</name>
    <dbReference type="NCBI Taxonomy" id="502259"/>
    <lineage>
        <taxon>Bacteria</taxon>
        <taxon>Pseudomonadati</taxon>
        <taxon>Bacteroidota</taxon>
        <taxon>Cytophagia</taxon>
        <taxon>Cytophagales</taxon>
        <taxon>Flectobacillaceae</taxon>
        <taxon>Flectobacillus</taxon>
    </lineage>
</organism>
<protein>
    <submittedName>
        <fullName evidence="1">WG repeat-containing protein</fullName>
    </submittedName>
</protein>
<sequence>MKSIRRIISIVSIFSTSIILSFGQISKDENYQPTSISDCITYFENKLHPDVIEKYKYLENNNSLIESRYFDALSSFIWKKWLSNNKSPLSVSLKKNRPLGPDDANNIVRIFINHLKNSDQSIDENLEFSELPPFSEQSKENEKFNEELVSYFLKGYDVQSLDPGKLDDVLETYEGYESPSFIVLSKEQKKKSLYLKSFVPLPVPEIEGISEFLWGNNNFSKIFSSESKVGFINKKGQIVIPMEYESAQMIDSKETDVVKNPVIVKRNGKYGVVTSKNELLIPIKYQGLSFTGNHLNKSEKTSQSKEDIVLSFAESEPTWKWGLLDIKGNVIVPLVYDRYYGIRFDKNGKEYYIFEQNRKWGAVDSRNNILVPFDFINEYEVERLVNLK</sequence>
<keyword evidence="2" id="KW-1185">Reference proteome</keyword>
<evidence type="ECO:0000313" key="2">
    <source>
        <dbReference type="Proteomes" id="UP001236507"/>
    </source>
</evidence>
<gene>
    <name evidence="1" type="ORF">QM524_19195</name>
</gene>